<dbReference type="SMART" id="SM00849">
    <property type="entry name" value="Lactamase_B"/>
    <property type="match status" value="1"/>
</dbReference>
<dbReference type="PANTHER" id="PTHR42978">
    <property type="entry name" value="QUORUM-QUENCHING LACTONASE YTNP-RELATED-RELATED"/>
    <property type="match status" value="1"/>
</dbReference>
<dbReference type="CDD" id="cd07729">
    <property type="entry name" value="AHL_lactonase_MBL-fold"/>
    <property type="match status" value="1"/>
</dbReference>
<evidence type="ECO:0000313" key="8">
    <source>
        <dbReference type="EMBL" id="SPO04183.1"/>
    </source>
</evidence>
<gene>
    <name evidence="8" type="ORF">DNG_06866</name>
</gene>
<evidence type="ECO:0000313" key="9">
    <source>
        <dbReference type="Proteomes" id="UP001187682"/>
    </source>
</evidence>
<dbReference type="SUPFAM" id="SSF56281">
    <property type="entry name" value="Metallo-hydrolase/oxidoreductase"/>
    <property type="match status" value="1"/>
</dbReference>
<evidence type="ECO:0000256" key="1">
    <source>
        <dbReference type="ARBA" id="ARBA00001947"/>
    </source>
</evidence>
<evidence type="ECO:0000256" key="5">
    <source>
        <dbReference type="ARBA" id="ARBA00022833"/>
    </source>
</evidence>
<dbReference type="GO" id="GO:0016787">
    <property type="term" value="F:hydrolase activity"/>
    <property type="evidence" value="ECO:0007669"/>
    <property type="project" value="UniProtKB-KW"/>
</dbReference>
<dbReference type="InterPro" id="IPR051013">
    <property type="entry name" value="MBL_superfamily_lactonases"/>
</dbReference>
<reference evidence="8" key="1">
    <citation type="submission" date="2018-03" db="EMBL/GenBank/DDBJ databases">
        <authorList>
            <person name="Guldener U."/>
        </authorList>
    </citation>
    <scope>NUCLEOTIDE SEQUENCE</scope>
</reference>
<keyword evidence="5" id="KW-0862">Zinc</keyword>
<evidence type="ECO:0000259" key="7">
    <source>
        <dbReference type="SMART" id="SM00849"/>
    </source>
</evidence>
<dbReference type="AlphaFoldDB" id="A0AAE8SWY4"/>
<organism evidence="8 9">
    <name type="scientific">Cephalotrichum gorgonifer</name>
    <dbReference type="NCBI Taxonomy" id="2041049"/>
    <lineage>
        <taxon>Eukaryota</taxon>
        <taxon>Fungi</taxon>
        <taxon>Dikarya</taxon>
        <taxon>Ascomycota</taxon>
        <taxon>Pezizomycotina</taxon>
        <taxon>Sordariomycetes</taxon>
        <taxon>Hypocreomycetidae</taxon>
        <taxon>Microascales</taxon>
        <taxon>Microascaceae</taxon>
        <taxon>Cephalotrichum</taxon>
    </lineage>
</organism>
<keyword evidence="3" id="KW-0479">Metal-binding</keyword>
<dbReference type="Proteomes" id="UP001187682">
    <property type="component" value="Unassembled WGS sequence"/>
</dbReference>
<sequence>MTSPNQLQSTNRGKSTPTPVGLTFFTTGTCKIRPSMRSQPTASYTDKFVAIRRLRSFTDRRWSDPIPIGVFVVSHPDGPILFDTGESPLCNDPGYLPLWSPTKLVCNVTISPEDGIVRQLLAHGIDPKTLQAIVLSHLHGDHAGGLKDLAAEAPDVPVYVSREQWAEFGNSPFHATISGCVPQHWPKDFDPKMIEFTDHPVGPWKQSGKVTPDGKVVVVPTPGHVPGHISLVVYGDNEDGTQTTYFLPGDATYGVDLLDKEEPDGVNDDPMTALQSLKLIKEFARQTDLVVLPSHDPNVASTIPPETMSAYIRAKDTKAGM</sequence>
<feature type="domain" description="Metallo-beta-lactamase" evidence="7">
    <location>
        <begin position="67"/>
        <end position="295"/>
    </location>
</feature>
<dbReference type="Pfam" id="PF00753">
    <property type="entry name" value="Lactamase_B"/>
    <property type="match status" value="1"/>
</dbReference>
<dbReference type="Gene3D" id="3.60.15.10">
    <property type="entry name" value="Ribonuclease Z/Hydroxyacylglutathione hydrolase-like"/>
    <property type="match status" value="1"/>
</dbReference>
<keyword evidence="4" id="KW-0378">Hydrolase</keyword>
<dbReference type="InterPro" id="IPR001279">
    <property type="entry name" value="Metallo-B-lactamas"/>
</dbReference>
<evidence type="ECO:0000256" key="3">
    <source>
        <dbReference type="ARBA" id="ARBA00022723"/>
    </source>
</evidence>
<proteinExistence type="inferred from homology"/>
<dbReference type="GO" id="GO:0046872">
    <property type="term" value="F:metal ion binding"/>
    <property type="evidence" value="ECO:0007669"/>
    <property type="project" value="UniProtKB-KW"/>
</dbReference>
<protein>
    <recommendedName>
        <fullName evidence="7">Metallo-beta-lactamase domain-containing protein</fullName>
    </recommendedName>
</protein>
<comment type="cofactor">
    <cofactor evidence="1">
        <name>Zn(2+)</name>
        <dbReference type="ChEBI" id="CHEBI:29105"/>
    </cofactor>
</comment>
<feature type="region of interest" description="Disordered" evidence="6">
    <location>
        <begin position="1"/>
        <end position="20"/>
    </location>
</feature>
<evidence type="ECO:0000256" key="2">
    <source>
        <dbReference type="ARBA" id="ARBA00007749"/>
    </source>
</evidence>
<keyword evidence="9" id="KW-1185">Reference proteome</keyword>
<evidence type="ECO:0000256" key="4">
    <source>
        <dbReference type="ARBA" id="ARBA00022801"/>
    </source>
</evidence>
<evidence type="ECO:0000256" key="6">
    <source>
        <dbReference type="SAM" id="MobiDB-lite"/>
    </source>
</evidence>
<dbReference type="PANTHER" id="PTHR42978:SF2">
    <property type="entry name" value="102 KBASES UNSTABLE REGION: FROM 1 TO 119443"/>
    <property type="match status" value="1"/>
</dbReference>
<comment type="similarity">
    <text evidence="2">Belongs to the metallo-beta-lactamase superfamily.</text>
</comment>
<dbReference type="InterPro" id="IPR036866">
    <property type="entry name" value="RibonucZ/Hydroxyglut_hydro"/>
</dbReference>
<name>A0AAE8SWY4_9PEZI</name>
<dbReference type="EMBL" id="ONZQ02000009">
    <property type="protein sequence ID" value="SPO04183.1"/>
    <property type="molecule type" value="Genomic_DNA"/>
</dbReference>
<accession>A0AAE8SWY4</accession>
<comment type="caution">
    <text evidence="8">The sequence shown here is derived from an EMBL/GenBank/DDBJ whole genome shotgun (WGS) entry which is preliminary data.</text>
</comment>